<dbReference type="Proteomes" id="UP000266841">
    <property type="component" value="Unassembled WGS sequence"/>
</dbReference>
<keyword evidence="4" id="KW-1185">Reference proteome</keyword>
<protein>
    <recommendedName>
        <fullName evidence="5">RING-type domain-containing protein</fullName>
    </recommendedName>
</protein>
<dbReference type="EMBL" id="AGNL01003444">
    <property type="protein sequence ID" value="EJK74673.1"/>
    <property type="molecule type" value="Genomic_DNA"/>
</dbReference>
<feature type="compositionally biased region" description="Low complexity" evidence="2">
    <location>
        <begin position="1"/>
        <end position="22"/>
    </location>
</feature>
<gene>
    <name evidence="3" type="ORF">THAOC_03638</name>
</gene>
<reference evidence="3 4" key="1">
    <citation type="journal article" date="2012" name="Genome Biol.">
        <title>Genome and low-iron response of an oceanic diatom adapted to chronic iron limitation.</title>
        <authorList>
            <person name="Lommer M."/>
            <person name="Specht M."/>
            <person name="Roy A.S."/>
            <person name="Kraemer L."/>
            <person name="Andreson R."/>
            <person name="Gutowska M.A."/>
            <person name="Wolf J."/>
            <person name="Bergner S.V."/>
            <person name="Schilhabel M.B."/>
            <person name="Klostermeier U.C."/>
            <person name="Beiko R.G."/>
            <person name="Rosenstiel P."/>
            <person name="Hippler M."/>
            <person name="Laroche J."/>
        </authorList>
    </citation>
    <scope>NUCLEOTIDE SEQUENCE [LARGE SCALE GENOMIC DNA]</scope>
    <source>
        <strain evidence="3 4">CCMP1005</strain>
    </source>
</reference>
<feature type="region of interest" description="Disordered" evidence="2">
    <location>
        <begin position="380"/>
        <end position="535"/>
    </location>
</feature>
<sequence length="783" mass="86036">MEPVGPDAGTPSPDDGAAAGGADDTDDRSAEAATEAARYSERLLSEGHERAHRPSDAPSALAMIQKRVSKGDAAAINHLGDKYDYGSPGLTKDVPRAIELWTEAAELGSVDAQYQLGITYCDGDGVQEDKQRGIRHWLEAAMKGHVLSRHCLGIAEFNNGNDELAVEHWMISAKMGYEDSLNEIKEMFMEGPATKEQYAEALRGYGDAVEEMKSHQREDSRLLSKRAGFQRRPVFVRAGLGNRIYFRAARLGEHSFGHPLGGTIGRSPARPPRTIRGRGGSDGAADTTGLSLAGSRPPPGAIGRRSPPRLGHAPFPHQERTRDRSGADEGVPCPCLPNPKAEVPFHVRSASCRGPRPRGPVRALVLLDLVKTSSCKLARAVSRRRPSPRAQTEAGIPGTASPLPENWSVRPRGPSLSAMPKCPTAPTRPIEGRPNRADGKSTARRLRDTARSRIRVGKALPRGSPHPRRWAESTIRRRGQRERRESHGKKSLGTEWAAPSCRQRMSKRMEPVDRPGNEPAGAPAQNDGAAVAGAEDRSAGEVARYLDRLLNKGHKRWEGDRCPICFLYVGLPMNKHARMNVCCMKMVCKGCELAARLRGIYDRCPFCRTPHPSDDASALAMIQKRVSKRDADAIHHLGRKYCFGSLGLTKDVPRAVELFTEAAQLGSLEARHYLGVTYYFGDGVDVDKPRGIRHWQEAAMKGHAFSRHMLGIVEYNEGNYNLAVQHWMISAKMGDEDSLNYIKKMFMEGHATKAQYAEALRGYGDAVEEMKSHQREEAKRLGV</sequence>
<feature type="compositionally biased region" description="Basic and acidic residues" evidence="2">
    <location>
        <begin position="317"/>
        <end position="327"/>
    </location>
</feature>
<dbReference type="Pfam" id="PF08238">
    <property type="entry name" value="Sel1"/>
    <property type="match status" value="4"/>
</dbReference>
<dbReference type="Gene3D" id="1.25.40.10">
    <property type="entry name" value="Tetratricopeptide repeat domain"/>
    <property type="match status" value="2"/>
</dbReference>
<name>K0T7E2_THAOC</name>
<organism evidence="3 4">
    <name type="scientific">Thalassiosira oceanica</name>
    <name type="common">Marine diatom</name>
    <dbReference type="NCBI Taxonomy" id="159749"/>
    <lineage>
        <taxon>Eukaryota</taxon>
        <taxon>Sar</taxon>
        <taxon>Stramenopiles</taxon>
        <taxon>Ochrophyta</taxon>
        <taxon>Bacillariophyta</taxon>
        <taxon>Coscinodiscophyceae</taxon>
        <taxon>Thalassiosirophycidae</taxon>
        <taxon>Thalassiosirales</taxon>
        <taxon>Thalassiosiraceae</taxon>
        <taxon>Thalassiosira</taxon>
    </lineage>
</organism>
<evidence type="ECO:0000313" key="3">
    <source>
        <dbReference type="EMBL" id="EJK74673.1"/>
    </source>
</evidence>
<feature type="region of interest" description="Disordered" evidence="2">
    <location>
        <begin position="1"/>
        <end position="57"/>
    </location>
</feature>
<dbReference type="InterPro" id="IPR050767">
    <property type="entry name" value="Sel1_AlgK"/>
</dbReference>
<feature type="compositionally biased region" description="Basic residues" evidence="2">
    <location>
        <begin position="476"/>
        <end position="490"/>
    </location>
</feature>
<dbReference type="OrthoDB" id="272077at2759"/>
<dbReference type="InterPro" id="IPR006597">
    <property type="entry name" value="Sel1-like"/>
</dbReference>
<evidence type="ECO:0008006" key="5">
    <source>
        <dbReference type="Google" id="ProtNLM"/>
    </source>
</evidence>
<dbReference type="PANTHER" id="PTHR11102:SF160">
    <property type="entry name" value="ERAD-ASSOCIATED E3 UBIQUITIN-PROTEIN LIGASE COMPONENT HRD3"/>
    <property type="match status" value="1"/>
</dbReference>
<dbReference type="InterPro" id="IPR011990">
    <property type="entry name" value="TPR-like_helical_dom_sf"/>
</dbReference>
<feature type="compositionally biased region" description="Basic and acidic residues" evidence="2">
    <location>
        <begin position="507"/>
        <end position="516"/>
    </location>
</feature>
<dbReference type="PANTHER" id="PTHR11102">
    <property type="entry name" value="SEL-1-LIKE PROTEIN"/>
    <property type="match status" value="1"/>
</dbReference>
<evidence type="ECO:0000313" key="4">
    <source>
        <dbReference type="Proteomes" id="UP000266841"/>
    </source>
</evidence>
<proteinExistence type="inferred from homology"/>
<evidence type="ECO:0000256" key="1">
    <source>
        <dbReference type="ARBA" id="ARBA00038101"/>
    </source>
</evidence>
<comment type="caution">
    <text evidence="3">The sequence shown here is derived from an EMBL/GenBank/DDBJ whole genome shotgun (WGS) entry which is preliminary data.</text>
</comment>
<dbReference type="eggNOG" id="KOG1550">
    <property type="taxonomic scope" value="Eukaryota"/>
</dbReference>
<feature type="compositionally biased region" description="Basic and acidic residues" evidence="2">
    <location>
        <begin position="430"/>
        <end position="451"/>
    </location>
</feature>
<dbReference type="SUPFAM" id="SSF81901">
    <property type="entry name" value="HCP-like"/>
    <property type="match status" value="2"/>
</dbReference>
<comment type="similarity">
    <text evidence="1">Belongs to the sel-1 family.</text>
</comment>
<feature type="region of interest" description="Disordered" evidence="2">
    <location>
        <begin position="259"/>
        <end position="332"/>
    </location>
</feature>
<dbReference type="SMART" id="SM00671">
    <property type="entry name" value="SEL1"/>
    <property type="match status" value="5"/>
</dbReference>
<dbReference type="AlphaFoldDB" id="K0T7E2"/>
<evidence type="ECO:0000256" key="2">
    <source>
        <dbReference type="SAM" id="MobiDB-lite"/>
    </source>
</evidence>
<feature type="compositionally biased region" description="Basic and acidic residues" evidence="2">
    <location>
        <begin position="38"/>
        <end position="55"/>
    </location>
</feature>
<accession>K0T7E2</accession>